<evidence type="ECO:0000256" key="1">
    <source>
        <dbReference type="ARBA" id="ARBA00004651"/>
    </source>
</evidence>
<keyword evidence="12" id="KW-1185">Reference proteome</keyword>
<comment type="activity regulation">
    <text evidence="10">Na(+) is not transported, but it plays an essential structural role and its presence is essential for fluoride channel function.</text>
</comment>
<feature type="transmembrane region" description="Helical" evidence="10">
    <location>
        <begin position="99"/>
        <end position="123"/>
    </location>
</feature>
<keyword evidence="10" id="KW-0813">Transport</keyword>
<keyword evidence="5 10" id="KW-0472">Membrane</keyword>
<keyword evidence="2 10" id="KW-1003">Cell membrane</keyword>
<sequence>MRVLGDLSVLAAVAAGGALGTLARYGIGLLTDPADLPVGTLAVNLLGCLLIGVLTAVPAAAARHRLWRPFLGTGVLGGFTTFSAYAVDVHGLVEAGRGPAAALYLVGTLACALAATAAGRAVALRTLR</sequence>
<evidence type="ECO:0000313" key="12">
    <source>
        <dbReference type="Proteomes" id="UP000204221"/>
    </source>
</evidence>
<dbReference type="InterPro" id="IPR003691">
    <property type="entry name" value="FluC"/>
</dbReference>
<evidence type="ECO:0000256" key="2">
    <source>
        <dbReference type="ARBA" id="ARBA00022475"/>
    </source>
</evidence>
<dbReference type="HAMAP" id="MF_00454">
    <property type="entry name" value="FluC"/>
    <property type="match status" value="1"/>
</dbReference>
<keyword evidence="10" id="KW-0915">Sodium</keyword>
<comment type="subcellular location">
    <subcellularLocation>
        <location evidence="1 10">Cell membrane</location>
        <topology evidence="1 10">Multi-pass membrane protein</topology>
    </subcellularLocation>
</comment>
<feature type="binding site" evidence="10">
    <location>
        <position position="80"/>
    </location>
    <ligand>
        <name>Na(+)</name>
        <dbReference type="ChEBI" id="CHEBI:29101"/>
        <note>structural</note>
    </ligand>
</feature>
<feature type="binding site" evidence="10">
    <location>
        <position position="77"/>
    </location>
    <ligand>
        <name>Na(+)</name>
        <dbReference type="ChEBI" id="CHEBI:29101"/>
        <note>structural</note>
    </ligand>
</feature>
<accession>A0A221VWZ4</accession>
<keyword evidence="4 10" id="KW-1133">Transmembrane helix</keyword>
<evidence type="ECO:0000256" key="3">
    <source>
        <dbReference type="ARBA" id="ARBA00022692"/>
    </source>
</evidence>
<dbReference type="PANTHER" id="PTHR28259">
    <property type="entry name" value="FLUORIDE EXPORT PROTEIN 1-RELATED"/>
    <property type="match status" value="1"/>
</dbReference>
<dbReference type="GO" id="GO:0046872">
    <property type="term" value="F:metal ion binding"/>
    <property type="evidence" value="ECO:0007669"/>
    <property type="project" value="UniProtKB-KW"/>
</dbReference>
<dbReference type="KEGG" id="ahg:AHOG_01990"/>
<comment type="similarity">
    <text evidence="7 10">Belongs to the fluoride channel Fluc/FEX (TC 1.A.43) family.</text>
</comment>
<dbReference type="GO" id="GO:0005886">
    <property type="term" value="C:plasma membrane"/>
    <property type="evidence" value="ECO:0007669"/>
    <property type="project" value="UniProtKB-SubCell"/>
</dbReference>
<dbReference type="NCBIfam" id="TIGR00494">
    <property type="entry name" value="crcB"/>
    <property type="match status" value="1"/>
</dbReference>
<gene>
    <name evidence="11" type="primary">crcB2</name>
    <name evidence="10" type="synonym">crcB</name>
    <name evidence="10" type="synonym">fluC</name>
    <name evidence="11" type="ORF">AHOG_01990</name>
</gene>
<dbReference type="GO" id="GO:0140114">
    <property type="term" value="P:cellular detoxification of fluoride"/>
    <property type="evidence" value="ECO:0007669"/>
    <property type="project" value="UniProtKB-UniRule"/>
</dbReference>
<comment type="function">
    <text evidence="9 10">Fluoride-specific ion channel. Important for reducing fluoride concentration in the cell, thus reducing its toxicity.</text>
</comment>
<evidence type="ECO:0000256" key="5">
    <source>
        <dbReference type="ARBA" id="ARBA00023136"/>
    </source>
</evidence>
<reference evidence="11 12" key="1">
    <citation type="submission" date="2017-07" db="EMBL/GenBank/DDBJ databases">
        <title>Complete genome sequence of Actinoalloteichus hoggarensis DSM 45943, type strain of Actinoalloteichus hoggarensis.</title>
        <authorList>
            <person name="Ruckert C."/>
            <person name="Nouioui I."/>
            <person name="Willmese J."/>
            <person name="van Wezel G."/>
            <person name="Klenk H.-P."/>
            <person name="Kalinowski J."/>
            <person name="Zotchev S.B."/>
        </authorList>
    </citation>
    <scope>NUCLEOTIDE SEQUENCE [LARGE SCALE GENOMIC DNA]</scope>
    <source>
        <strain evidence="11 12">DSM 45943</strain>
    </source>
</reference>
<comment type="catalytic activity">
    <reaction evidence="8">
        <text>fluoride(in) = fluoride(out)</text>
        <dbReference type="Rhea" id="RHEA:76159"/>
        <dbReference type="ChEBI" id="CHEBI:17051"/>
    </reaction>
    <physiologicalReaction direction="left-to-right" evidence="8">
        <dbReference type="Rhea" id="RHEA:76160"/>
    </physiologicalReaction>
</comment>
<evidence type="ECO:0000256" key="6">
    <source>
        <dbReference type="ARBA" id="ARBA00023303"/>
    </source>
</evidence>
<proteinExistence type="inferred from homology"/>
<evidence type="ECO:0000256" key="10">
    <source>
        <dbReference type="HAMAP-Rule" id="MF_00454"/>
    </source>
</evidence>
<keyword evidence="10" id="KW-0479">Metal-binding</keyword>
<evidence type="ECO:0000256" key="4">
    <source>
        <dbReference type="ARBA" id="ARBA00022989"/>
    </source>
</evidence>
<evidence type="ECO:0000256" key="8">
    <source>
        <dbReference type="ARBA" id="ARBA00035585"/>
    </source>
</evidence>
<evidence type="ECO:0000313" key="11">
    <source>
        <dbReference type="EMBL" id="ASO18062.1"/>
    </source>
</evidence>
<keyword evidence="10" id="KW-0406">Ion transport</keyword>
<feature type="transmembrane region" description="Helical" evidence="10">
    <location>
        <begin position="36"/>
        <end position="57"/>
    </location>
</feature>
<dbReference type="AlphaFoldDB" id="A0A221VWZ4"/>
<keyword evidence="6 10" id="KW-0407">Ion channel</keyword>
<dbReference type="OrthoDB" id="4408652at2"/>
<dbReference type="PANTHER" id="PTHR28259:SF1">
    <property type="entry name" value="FLUORIDE EXPORT PROTEIN 1-RELATED"/>
    <property type="match status" value="1"/>
</dbReference>
<dbReference type="GO" id="GO:0062054">
    <property type="term" value="F:fluoride channel activity"/>
    <property type="evidence" value="ECO:0007669"/>
    <property type="project" value="UniProtKB-UniRule"/>
</dbReference>
<dbReference type="Proteomes" id="UP000204221">
    <property type="component" value="Chromosome"/>
</dbReference>
<dbReference type="Pfam" id="PF02537">
    <property type="entry name" value="CRCB"/>
    <property type="match status" value="1"/>
</dbReference>
<organism evidence="11 12">
    <name type="scientific">Actinoalloteichus hoggarensis</name>
    <dbReference type="NCBI Taxonomy" id="1470176"/>
    <lineage>
        <taxon>Bacteria</taxon>
        <taxon>Bacillati</taxon>
        <taxon>Actinomycetota</taxon>
        <taxon>Actinomycetes</taxon>
        <taxon>Pseudonocardiales</taxon>
        <taxon>Pseudonocardiaceae</taxon>
        <taxon>Actinoalloteichus</taxon>
    </lineage>
</organism>
<name>A0A221VWZ4_9PSEU</name>
<protein>
    <recommendedName>
        <fullName evidence="10">Fluoride-specific ion channel FluC</fullName>
    </recommendedName>
</protein>
<dbReference type="RefSeq" id="WP_093939839.1">
    <property type="nucleotide sequence ID" value="NZ_CP022521.1"/>
</dbReference>
<evidence type="ECO:0000256" key="9">
    <source>
        <dbReference type="ARBA" id="ARBA00049940"/>
    </source>
</evidence>
<dbReference type="EMBL" id="CP022521">
    <property type="protein sequence ID" value="ASO18062.1"/>
    <property type="molecule type" value="Genomic_DNA"/>
</dbReference>
<keyword evidence="3 10" id="KW-0812">Transmembrane</keyword>
<feature type="transmembrane region" description="Helical" evidence="10">
    <location>
        <begin position="69"/>
        <end position="87"/>
    </location>
</feature>
<evidence type="ECO:0000256" key="7">
    <source>
        <dbReference type="ARBA" id="ARBA00035120"/>
    </source>
</evidence>